<dbReference type="EMBL" id="CP163435">
    <property type="protein sequence ID" value="XDQ25581.1"/>
    <property type="molecule type" value="Genomic_DNA"/>
</dbReference>
<accession>A0AB39P715</accession>
<dbReference type="Gene3D" id="3.40.1000.10">
    <property type="entry name" value="Mog1/PsbP, alpha/beta/alpha sandwich"/>
    <property type="match status" value="1"/>
</dbReference>
<evidence type="ECO:0008006" key="2">
    <source>
        <dbReference type="Google" id="ProtNLM"/>
    </source>
</evidence>
<dbReference type="RefSeq" id="WP_369232895.1">
    <property type="nucleotide sequence ID" value="NZ_CP163435.1"/>
</dbReference>
<dbReference type="AlphaFoldDB" id="A0AB39P715"/>
<protein>
    <recommendedName>
        <fullName evidence="2">DUF1795 domain-containing protein</fullName>
    </recommendedName>
</protein>
<evidence type="ECO:0000313" key="1">
    <source>
        <dbReference type="EMBL" id="XDQ25581.1"/>
    </source>
</evidence>
<sequence length="165" mass="17524">MPTTLPVPIQFELPEGWHAAPPDEVGAPGAAFVALHPQSDAGFTANITIDGEYRPDAATLPEIADESAAHLRQATVSVEVTERREIGSADAPGLTQTLAVSAVVGGATRDLIQSQVYLAMLDLADARRRAVIRLILTASTSQHLAVLDDFRDFVRTVRPDTDAAS</sequence>
<gene>
    <name evidence="1" type="ORF">AB5J56_13180</name>
</gene>
<proteinExistence type="predicted"/>
<organism evidence="1">
    <name type="scientific">Streptomyces sp. R21</name>
    <dbReference type="NCBI Taxonomy" id="3238627"/>
    <lineage>
        <taxon>Bacteria</taxon>
        <taxon>Bacillati</taxon>
        <taxon>Actinomycetota</taxon>
        <taxon>Actinomycetes</taxon>
        <taxon>Kitasatosporales</taxon>
        <taxon>Streptomycetaceae</taxon>
        <taxon>Streptomyces</taxon>
    </lineage>
</organism>
<name>A0AB39P715_9ACTN</name>
<reference evidence="1" key="1">
    <citation type="submission" date="2024-07" db="EMBL/GenBank/DDBJ databases">
        <authorList>
            <person name="Yu S.T."/>
        </authorList>
    </citation>
    <scope>NUCLEOTIDE SEQUENCE</scope>
    <source>
        <strain evidence="1">R21</strain>
    </source>
</reference>